<gene>
    <name evidence="3" type="ORF">SDC9_133505</name>
</gene>
<reference evidence="3" key="1">
    <citation type="submission" date="2019-08" db="EMBL/GenBank/DDBJ databases">
        <authorList>
            <person name="Kucharzyk K."/>
            <person name="Murdoch R.W."/>
            <person name="Higgins S."/>
            <person name="Loffler F."/>
        </authorList>
    </citation>
    <scope>NUCLEOTIDE SEQUENCE</scope>
</reference>
<feature type="transmembrane region" description="Helical" evidence="1">
    <location>
        <begin position="285"/>
        <end position="303"/>
    </location>
</feature>
<name>A0A645DAF7_9ZZZZ</name>
<feature type="transmembrane region" description="Helical" evidence="1">
    <location>
        <begin position="208"/>
        <end position="226"/>
    </location>
</feature>
<dbReference type="GO" id="GO:0000271">
    <property type="term" value="P:polysaccharide biosynthetic process"/>
    <property type="evidence" value="ECO:0007669"/>
    <property type="project" value="TreeGrafter"/>
</dbReference>
<dbReference type="AlphaFoldDB" id="A0A645DAF7"/>
<dbReference type="EMBL" id="VSSQ01034461">
    <property type="protein sequence ID" value="MPM86416.1"/>
    <property type="molecule type" value="Genomic_DNA"/>
</dbReference>
<feature type="transmembrane region" description="Helical" evidence="1">
    <location>
        <begin position="155"/>
        <end position="174"/>
    </location>
</feature>
<keyword evidence="1" id="KW-1133">Transmembrane helix</keyword>
<feature type="transmembrane region" description="Helical" evidence="1">
    <location>
        <begin position="16"/>
        <end position="35"/>
    </location>
</feature>
<dbReference type="InterPro" id="IPR002656">
    <property type="entry name" value="Acyl_transf_3_dom"/>
</dbReference>
<feature type="transmembrane region" description="Helical" evidence="1">
    <location>
        <begin position="352"/>
        <end position="372"/>
    </location>
</feature>
<dbReference type="GO" id="GO:0016020">
    <property type="term" value="C:membrane"/>
    <property type="evidence" value="ECO:0007669"/>
    <property type="project" value="TreeGrafter"/>
</dbReference>
<keyword evidence="1" id="KW-0812">Transmembrane</keyword>
<dbReference type="GO" id="GO:0016747">
    <property type="term" value="F:acyltransferase activity, transferring groups other than amino-acyl groups"/>
    <property type="evidence" value="ECO:0007669"/>
    <property type="project" value="InterPro"/>
</dbReference>
<comment type="caution">
    <text evidence="3">The sequence shown here is derived from an EMBL/GenBank/DDBJ whole genome shotgun (WGS) entry which is preliminary data.</text>
</comment>
<evidence type="ECO:0000256" key="1">
    <source>
        <dbReference type="SAM" id="Phobius"/>
    </source>
</evidence>
<dbReference type="InterPro" id="IPR050879">
    <property type="entry name" value="Acyltransferase_3"/>
</dbReference>
<proteinExistence type="predicted"/>
<feature type="transmembrane region" description="Helical" evidence="1">
    <location>
        <begin position="181"/>
        <end position="202"/>
    </location>
</feature>
<feature type="transmembrane region" description="Helical" evidence="1">
    <location>
        <begin position="86"/>
        <end position="108"/>
    </location>
</feature>
<protein>
    <recommendedName>
        <fullName evidence="2">Acyltransferase 3 domain-containing protein</fullName>
    </recommendedName>
</protein>
<dbReference type="PANTHER" id="PTHR23028:SF53">
    <property type="entry name" value="ACYL_TRANSF_3 DOMAIN-CONTAINING PROTEIN"/>
    <property type="match status" value="1"/>
</dbReference>
<dbReference type="Pfam" id="PF01757">
    <property type="entry name" value="Acyl_transf_3"/>
    <property type="match status" value="1"/>
</dbReference>
<feature type="transmembrane region" description="Helical" evidence="1">
    <location>
        <begin position="309"/>
        <end position="331"/>
    </location>
</feature>
<keyword evidence="1" id="KW-0472">Membrane</keyword>
<feature type="transmembrane region" description="Helical" evidence="1">
    <location>
        <begin position="257"/>
        <end position="273"/>
    </location>
</feature>
<sequence length="373" mass="42580">MKVSEILSRDKNNLDLVRIIVATMVLWSHAFALNYGNGAEEPLFRFLRVTYAGELGVNIFFFMSGLLVTNSILTKKSVSQFIISRFFRIFPALFALLIITVFIIGPVITSLPVGEYFRHPSTWEYLLQNLYLKTNYVLPGCFDANVWASDVNGSLWTLTYEVACYIFLVSMFIVSKGSSRILNGIIVAIVVLAFLPQNILQAIFDREFILATIPMTCFAVGAFFAINKEKINLDFNLLAGMALLSLVFWRYNTMIDLIFPITISVFFLLFATNKTVLKLMPKHDISYGLYIWHFVIQQVVFLYTGQMNVYLFFLITFVLTAVMSLLSYVLVEHGAINYGYKLGKKISVSKFNFEKLYLYIALLLFIIMLAKIS</sequence>
<feature type="transmembrane region" description="Helical" evidence="1">
    <location>
        <begin position="55"/>
        <end position="74"/>
    </location>
</feature>
<evidence type="ECO:0000313" key="3">
    <source>
        <dbReference type="EMBL" id="MPM86416.1"/>
    </source>
</evidence>
<dbReference type="PANTHER" id="PTHR23028">
    <property type="entry name" value="ACETYLTRANSFERASE"/>
    <property type="match status" value="1"/>
</dbReference>
<evidence type="ECO:0000259" key="2">
    <source>
        <dbReference type="Pfam" id="PF01757"/>
    </source>
</evidence>
<feature type="domain" description="Acyltransferase 3" evidence="2">
    <location>
        <begin position="13"/>
        <end position="329"/>
    </location>
</feature>
<organism evidence="3">
    <name type="scientific">bioreactor metagenome</name>
    <dbReference type="NCBI Taxonomy" id="1076179"/>
    <lineage>
        <taxon>unclassified sequences</taxon>
        <taxon>metagenomes</taxon>
        <taxon>ecological metagenomes</taxon>
    </lineage>
</organism>
<accession>A0A645DAF7</accession>